<dbReference type="InterPro" id="IPR054399">
    <property type="entry name" value="Fervidolysin-like_N_prodom"/>
</dbReference>
<feature type="active site" description="Charge relay system" evidence="5">
    <location>
        <position position="236"/>
    </location>
</feature>
<dbReference type="Pfam" id="PF00082">
    <property type="entry name" value="Peptidase_S8"/>
    <property type="match status" value="2"/>
</dbReference>
<evidence type="ECO:0000256" key="1">
    <source>
        <dbReference type="ARBA" id="ARBA00011073"/>
    </source>
</evidence>
<dbReference type="PROSITE" id="PS51892">
    <property type="entry name" value="SUBTILASE"/>
    <property type="match status" value="1"/>
</dbReference>
<dbReference type="Proteomes" id="UP000094669">
    <property type="component" value="Unassembled WGS sequence"/>
</dbReference>
<dbReference type="Pfam" id="PF22148">
    <property type="entry name" value="Fervidolysin_NPro-like"/>
    <property type="match status" value="1"/>
</dbReference>
<dbReference type="RefSeq" id="WP_010413842.1">
    <property type="nucleotide sequence ID" value="NZ_MCRM02000012.1"/>
</dbReference>
<keyword evidence="2 5" id="KW-0645">Protease</keyword>
<dbReference type="InterPro" id="IPR015500">
    <property type="entry name" value="Peptidase_S8_subtilisin-rel"/>
</dbReference>
<gene>
    <name evidence="9" type="ORF">BES34_012675</name>
</gene>
<dbReference type="InterPro" id="IPR050131">
    <property type="entry name" value="Peptidase_S8_subtilisin-like"/>
</dbReference>
<dbReference type="PROSITE" id="PS00138">
    <property type="entry name" value="SUBTILASE_SER"/>
    <property type="match status" value="1"/>
</dbReference>
<comment type="caution">
    <text evidence="9">The sequence shown here is derived from an EMBL/GenBank/DDBJ whole genome shotgun (WGS) entry which is preliminary data.</text>
</comment>
<keyword evidence="4 5" id="KW-0720">Serine protease</keyword>
<dbReference type="EMBL" id="MCRM02000012">
    <property type="protein sequence ID" value="PNV74589.1"/>
    <property type="molecule type" value="Genomic_DNA"/>
</dbReference>
<dbReference type="PRINTS" id="PR00723">
    <property type="entry name" value="SUBTILISIN"/>
</dbReference>
<keyword evidence="3 5" id="KW-0378">Hydrolase</keyword>
<dbReference type="PROSITE" id="PS00137">
    <property type="entry name" value="SUBTILASE_HIS"/>
    <property type="match status" value="1"/>
</dbReference>
<dbReference type="InterPro" id="IPR000209">
    <property type="entry name" value="Peptidase_S8/S53_dom"/>
</dbReference>
<dbReference type="InterPro" id="IPR023827">
    <property type="entry name" value="Peptidase_S8_Asp-AS"/>
</dbReference>
<dbReference type="PANTHER" id="PTHR43806">
    <property type="entry name" value="PEPTIDASE S8"/>
    <property type="match status" value="1"/>
</dbReference>
<protein>
    <submittedName>
        <fullName evidence="9">Peptidase S8</fullName>
    </submittedName>
</protein>
<dbReference type="PANTHER" id="PTHR43806:SF11">
    <property type="entry name" value="CEREVISIN-RELATED"/>
    <property type="match status" value="1"/>
</dbReference>
<feature type="domain" description="Peptidase S8/S53" evidence="7">
    <location>
        <begin position="494"/>
        <end position="601"/>
    </location>
</feature>
<feature type="active site" description="Charge relay system" evidence="5">
    <location>
        <position position="181"/>
    </location>
</feature>
<evidence type="ECO:0000259" key="7">
    <source>
        <dbReference type="Pfam" id="PF00082"/>
    </source>
</evidence>
<evidence type="ECO:0000313" key="10">
    <source>
        <dbReference type="Proteomes" id="UP000094669"/>
    </source>
</evidence>
<evidence type="ECO:0000256" key="3">
    <source>
        <dbReference type="ARBA" id="ARBA00022801"/>
    </source>
</evidence>
<sequence length="646" mass="67784">MKIESRSILRILILLILGILFSGQKPIPNPFGGLVKKQSYVPGEIIVKFKTGASISSLVFQKGGKLLSNLGHSQITHIKLRSGESVETAVQTYSNDPNIEFAEPNYIYRTQSPNDTSYGSLWGLKNTGQTIAAGSAVNPEFYTDTNGNPTANPGTSGKDISVESAWTLQTDCSSVIVAVVDSGINYNHQDLTNEMWSPSGSCLDENGGTIIGSCPNHGWNYAGTRAANDPMDYTGHGTHVAGTIGAQGNNGVGTTGVCQTSKLMAVRVLDETGSGTTANIVKGINFAINNGAKVINMSLGGPGYSSSFYSAIQNALNHDAVVVVAAGNSGLDHANSSNASYPCDYNLSNLVCVAALDQNFNIANFSDFNTASGSTVAIGAPGTNIMSTWPGNMSVFSQSTPSQDFSTWTTTGTDWRVKNCTLGGKTFTNLLMFTSSVNTVDACSFWSSAAYYRQASSGNNIYKTFTLPFTPVAATLAIDYYEVLLNTDSFKIYAGTNSGSFPSSLVVSKGGTNTMDYESPTYNISSICNSTTCTIGLNFISAGSSVIGPGGGIGVDYYSLTALGNDTTHYSIINGTSMASPHVTGVAALIRAYNPNYTYSDTVNAILYGGISNGSLQGKTKTGNAVNAYGALKYINAPTGITVTVQ</sequence>
<organism evidence="9 10">
    <name type="scientific">Leptospira inadai serovar Lyme</name>
    <dbReference type="NCBI Taxonomy" id="293084"/>
    <lineage>
        <taxon>Bacteria</taxon>
        <taxon>Pseudomonadati</taxon>
        <taxon>Spirochaetota</taxon>
        <taxon>Spirochaetia</taxon>
        <taxon>Leptospirales</taxon>
        <taxon>Leptospiraceae</taxon>
        <taxon>Leptospira</taxon>
    </lineage>
</organism>
<comment type="similarity">
    <text evidence="1 5 6">Belongs to the peptidase S8 family.</text>
</comment>
<accession>A0ABX4YH42</accession>
<dbReference type="SUPFAM" id="SSF52743">
    <property type="entry name" value="Subtilisin-like"/>
    <property type="match status" value="1"/>
</dbReference>
<evidence type="ECO:0000256" key="2">
    <source>
        <dbReference type="ARBA" id="ARBA00022670"/>
    </source>
</evidence>
<evidence type="ECO:0000313" key="9">
    <source>
        <dbReference type="EMBL" id="PNV74589.1"/>
    </source>
</evidence>
<evidence type="ECO:0000259" key="8">
    <source>
        <dbReference type="Pfam" id="PF22148"/>
    </source>
</evidence>
<dbReference type="PROSITE" id="PS00136">
    <property type="entry name" value="SUBTILASE_ASP"/>
    <property type="match status" value="1"/>
</dbReference>
<evidence type="ECO:0000256" key="5">
    <source>
        <dbReference type="PROSITE-ProRule" id="PRU01240"/>
    </source>
</evidence>
<reference evidence="9" key="1">
    <citation type="submission" date="2018-01" db="EMBL/GenBank/DDBJ databases">
        <title>Genomic characterization of Leptospira inadai serogroup Lyme isolated from captured rat in Brazil and comparative analysis with human reference strain.</title>
        <authorList>
            <person name="Moreno L.Z."/>
            <person name="Loureiro A.P."/>
            <person name="Miraglia F."/>
            <person name="Kremer F.S."/>
            <person name="Eslabao M.R."/>
            <person name="Dellagostin O.A."/>
            <person name="Lilenbaum W."/>
            <person name="Moreno A.M."/>
        </authorList>
    </citation>
    <scope>NUCLEOTIDE SEQUENCE [LARGE SCALE GENOMIC DNA]</scope>
    <source>
        <strain evidence="9">M34/99</strain>
    </source>
</reference>
<keyword evidence="10" id="KW-1185">Reference proteome</keyword>
<dbReference type="InterPro" id="IPR036852">
    <property type="entry name" value="Peptidase_S8/S53_dom_sf"/>
</dbReference>
<feature type="domain" description="Fervidolysin-like N-terminal prodomain" evidence="8">
    <location>
        <begin position="36"/>
        <end position="105"/>
    </location>
</feature>
<dbReference type="InterPro" id="IPR022398">
    <property type="entry name" value="Peptidase_S8_His-AS"/>
</dbReference>
<dbReference type="InterPro" id="IPR023828">
    <property type="entry name" value="Peptidase_S8_Ser-AS"/>
</dbReference>
<evidence type="ECO:0000256" key="6">
    <source>
        <dbReference type="RuleBase" id="RU003355"/>
    </source>
</evidence>
<evidence type="ECO:0000256" key="4">
    <source>
        <dbReference type="ARBA" id="ARBA00022825"/>
    </source>
</evidence>
<feature type="domain" description="Peptidase S8/S53" evidence="7">
    <location>
        <begin position="174"/>
        <end position="403"/>
    </location>
</feature>
<name>A0ABX4YH42_9LEPT</name>
<dbReference type="Gene3D" id="3.40.50.200">
    <property type="entry name" value="Peptidase S8/S53 domain"/>
    <property type="match status" value="2"/>
</dbReference>
<proteinExistence type="inferred from homology"/>
<feature type="active site" description="Charge relay system" evidence="5">
    <location>
        <position position="577"/>
    </location>
</feature>